<evidence type="ECO:0000313" key="3">
    <source>
        <dbReference type="Proteomes" id="UP000053989"/>
    </source>
</evidence>
<dbReference type="InParanoid" id="A0A0C3D290"/>
<reference evidence="2 3" key="1">
    <citation type="submission" date="2014-04" db="EMBL/GenBank/DDBJ databases">
        <authorList>
            <consortium name="DOE Joint Genome Institute"/>
            <person name="Kuo A."/>
            <person name="Kohler A."/>
            <person name="Nagy L.G."/>
            <person name="Floudas D."/>
            <person name="Copeland A."/>
            <person name="Barry K.W."/>
            <person name="Cichocki N."/>
            <person name="Veneault-Fourrey C."/>
            <person name="LaButti K."/>
            <person name="Lindquist E.A."/>
            <person name="Lipzen A."/>
            <person name="Lundell T."/>
            <person name="Morin E."/>
            <person name="Murat C."/>
            <person name="Sun H."/>
            <person name="Tunlid A."/>
            <person name="Henrissat B."/>
            <person name="Grigoriev I.V."/>
            <person name="Hibbett D.S."/>
            <person name="Martin F."/>
            <person name="Nordberg H.P."/>
            <person name="Cantor M.N."/>
            <person name="Hua S.X."/>
        </authorList>
    </citation>
    <scope>NUCLEOTIDE SEQUENCE [LARGE SCALE GENOMIC DNA]</scope>
    <source>
        <strain evidence="2 3">Foug A</strain>
    </source>
</reference>
<dbReference type="STRING" id="1036808.A0A0C3D290"/>
<reference evidence="3" key="2">
    <citation type="submission" date="2015-01" db="EMBL/GenBank/DDBJ databases">
        <title>Evolutionary Origins and Diversification of the Mycorrhizal Mutualists.</title>
        <authorList>
            <consortium name="DOE Joint Genome Institute"/>
            <consortium name="Mycorrhizal Genomics Consortium"/>
            <person name="Kohler A."/>
            <person name="Kuo A."/>
            <person name="Nagy L.G."/>
            <person name="Floudas D."/>
            <person name="Copeland A."/>
            <person name="Barry K.W."/>
            <person name="Cichocki N."/>
            <person name="Veneault-Fourrey C."/>
            <person name="LaButti K."/>
            <person name="Lindquist E.A."/>
            <person name="Lipzen A."/>
            <person name="Lundell T."/>
            <person name="Morin E."/>
            <person name="Murat C."/>
            <person name="Riley R."/>
            <person name="Ohm R."/>
            <person name="Sun H."/>
            <person name="Tunlid A."/>
            <person name="Henrissat B."/>
            <person name="Grigoriev I.V."/>
            <person name="Hibbett D.S."/>
            <person name="Martin F."/>
        </authorList>
    </citation>
    <scope>NUCLEOTIDE SEQUENCE [LARGE SCALE GENOMIC DNA]</scope>
    <source>
        <strain evidence="3">Foug A</strain>
    </source>
</reference>
<keyword evidence="1" id="KW-0812">Transmembrane</keyword>
<keyword evidence="3" id="KW-1185">Reference proteome</keyword>
<evidence type="ECO:0008006" key="4">
    <source>
        <dbReference type="Google" id="ProtNLM"/>
    </source>
</evidence>
<sequence>MALKTHTWISLWFLLTAPVIFWDASYCLMRPRSMAGGDLHWIWTGYEIYQEVDHVYGVESFLRNDGFPNAQALLNIIETLLNLVYLYLAHISPTPAAPLIGLASATMTLSKTVLYGLQDYYCGWCAIGHNDLATLIKFFIIPNGLWIIFPAMIVYTLGKDMATTLVAADRAASKVALHKKN</sequence>
<gene>
    <name evidence="2" type="ORF">SCLCIDRAFT_1221553</name>
</gene>
<name>A0A0C3D290_9AGAM</name>
<feature type="transmembrane region" description="Helical" evidence="1">
    <location>
        <begin position="96"/>
        <end position="117"/>
    </location>
</feature>
<keyword evidence="1" id="KW-0472">Membrane</keyword>
<dbReference type="EMBL" id="KN822144">
    <property type="protein sequence ID" value="KIM54940.1"/>
    <property type="molecule type" value="Genomic_DNA"/>
</dbReference>
<feature type="transmembrane region" description="Helical" evidence="1">
    <location>
        <begin position="138"/>
        <end position="157"/>
    </location>
</feature>
<evidence type="ECO:0000256" key="1">
    <source>
        <dbReference type="SAM" id="Phobius"/>
    </source>
</evidence>
<protein>
    <recommendedName>
        <fullName evidence="4">EXPERA domain-containing protein</fullName>
    </recommendedName>
</protein>
<proteinExistence type="predicted"/>
<accession>A0A0C3D290</accession>
<feature type="transmembrane region" description="Helical" evidence="1">
    <location>
        <begin position="6"/>
        <end position="24"/>
    </location>
</feature>
<dbReference type="AlphaFoldDB" id="A0A0C3D290"/>
<dbReference type="OrthoDB" id="60858at2759"/>
<evidence type="ECO:0000313" key="2">
    <source>
        <dbReference type="EMBL" id="KIM54940.1"/>
    </source>
</evidence>
<dbReference type="Proteomes" id="UP000053989">
    <property type="component" value="Unassembled WGS sequence"/>
</dbReference>
<feature type="transmembrane region" description="Helical" evidence="1">
    <location>
        <begin position="72"/>
        <end position="90"/>
    </location>
</feature>
<dbReference type="PANTHER" id="PTHR37919:SF2">
    <property type="entry name" value="EXPERA DOMAIN-CONTAINING PROTEIN"/>
    <property type="match status" value="1"/>
</dbReference>
<dbReference type="PANTHER" id="PTHR37919">
    <property type="entry name" value="PROTEIN CBG05606"/>
    <property type="match status" value="1"/>
</dbReference>
<dbReference type="HOGENOM" id="CLU_076143_2_1_1"/>
<organism evidence="2 3">
    <name type="scientific">Scleroderma citrinum Foug A</name>
    <dbReference type="NCBI Taxonomy" id="1036808"/>
    <lineage>
        <taxon>Eukaryota</taxon>
        <taxon>Fungi</taxon>
        <taxon>Dikarya</taxon>
        <taxon>Basidiomycota</taxon>
        <taxon>Agaricomycotina</taxon>
        <taxon>Agaricomycetes</taxon>
        <taxon>Agaricomycetidae</taxon>
        <taxon>Boletales</taxon>
        <taxon>Sclerodermatineae</taxon>
        <taxon>Sclerodermataceae</taxon>
        <taxon>Scleroderma</taxon>
    </lineage>
</organism>
<keyword evidence="1" id="KW-1133">Transmembrane helix</keyword>